<dbReference type="GO" id="GO:0005979">
    <property type="term" value="P:regulation of glycogen biosynthetic process"/>
    <property type="evidence" value="ECO:0007669"/>
    <property type="project" value="TreeGrafter"/>
</dbReference>
<sequence>MVRFADSVGLDLTNVRHFTEEESDLPRSDKNNKTFFNELSGQNEVRRVVSRENISIFQDNHQLILEFEQPGGEAEFLERVHNQKICLENVIVSNLKVTGIVKILNLGFEKEVAVRYTLNEWMSFFEEKAEFLPGSSDGVTDKFSFLLPLFISHLEIG</sequence>
<accession>A0AAV4XPC9</accession>
<dbReference type="InterPro" id="IPR005036">
    <property type="entry name" value="CBM21_dom"/>
</dbReference>
<dbReference type="PANTHER" id="PTHR12307">
    <property type="entry name" value="PROTEIN PHOSPHATASE 1 REGULATORY SUBUNIT"/>
    <property type="match status" value="1"/>
</dbReference>
<dbReference type="InterPro" id="IPR050782">
    <property type="entry name" value="PP1_regulatory_subunit_3"/>
</dbReference>
<feature type="domain" description="CBM21" evidence="1">
    <location>
        <begin position="80"/>
        <end position="149"/>
    </location>
</feature>
<comment type="caution">
    <text evidence="2">The sequence shown here is derived from an EMBL/GenBank/DDBJ whole genome shotgun (WGS) entry which is preliminary data.</text>
</comment>
<organism evidence="2 3">
    <name type="scientific">Caerostris extrusa</name>
    <name type="common">Bark spider</name>
    <name type="synonym">Caerostris bankana</name>
    <dbReference type="NCBI Taxonomy" id="172846"/>
    <lineage>
        <taxon>Eukaryota</taxon>
        <taxon>Metazoa</taxon>
        <taxon>Ecdysozoa</taxon>
        <taxon>Arthropoda</taxon>
        <taxon>Chelicerata</taxon>
        <taxon>Arachnida</taxon>
        <taxon>Araneae</taxon>
        <taxon>Araneomorphae</taxon>
        <taxon>Entelegynae</taxon>
        <taxon>Araneoidea</taxon>
        <taxon>Araneidae</taxon>
        <taxon>Caerostris</taxon>
    </lineage>
</organism>
<keyword evidence="3" id="KW-1185">Reference proteome</keyword>
<dbReference type="InterPro" id="IPR038175">
    <property type="entry name" value="CBM21_dom_sf"/>
</dbReference>
<dbReference type="Gene3D" id="2.60.40.2440">
    <property type="entry name" value="Carbohydrate binding type-21 domain"/>
    <property type="match status" value="1"/>
</dbReference>
<dbReference type="GO" id="GO:0000164">
    <property type="term" value="C:protein phosphatase type 1 complex"/>
    <property type="evidence" value="ECO:0007669"/>
    <property type="project" value="TreeGrafter"/>
</dbReference>
<evidence type="ECO:0000313" key="3">
    <source>
        <dbReference type="Proteomes" id="UP001054945"/>
    </source>
</evidence>
<dbReference type="EMBL" id="BPLR01000577">
    <property type="protein sequence ID" value="GIY95790.1"/>
    <property type="molecule type" value="Genomic_DNA"/>
</dbReference>
<gene>
    <name evidence="2" type="ORF">CEXT_175221</name>
</gene>
<reference evidence="2 3" key="1">
    <citation type="submission" date="2021-06" db="EMBL/GenBank/DDBJ databases">
        <title>Caerostris extrusa draft genome.</title>
        <authorList>
            <person name="Kono N."/>
            <person name="Arakawa K."/>
        </authorList>
    </citation>
    <scope>NUCLEOTIDE SEQUENCE [LARGE SCALE GENOMIC DNA]</scope>
</reference>
<protein>
    <submittedName>
        <fullName evidence="2">CBM21 domain-containing protein</fullName>
    </submittedName>
</protein>
<dbReference type="Proteomes" id="UP001054945">
    <property type="component" value="Unassembled WGS sequence"/>
</dbReference>
<dbReference type="GO" id="GO:0008157">
    <property type="term" value="F:protein phosphatase 1 binding"/>
    <property type="evidence" value="ECO:0007669"/>
    <property type="project" value="TreeGrafter"/>
</dbReference>
<proteinExistence type="predicted"/>
<dbReference type="Pfam" id="PF03370">
    <property type="entry name" value="CBM_21"/>
    <property type="match status" value="1"/>
</dbReference>
<evidence type="ECO:0000259" key="1">
    <source>
        <dbReference type="Pfam" id="PF03370"/>
    </source>
</evidence>
<evidence type="ECO:0000313" key="2">
    <source>
        <dbReference type="EMBL" id="GIY95790.1"/>
    </source>
</evidence>
<name>A0AAV4XPC9_CAEEX</name>
<dbReference type="GO" id="GO:2001069">
    <property type="term" value="F:glycogen binding"/>
    <property type="evidence" value="ECO:0007669"/>
    <property type="project" value="TreeGrafter"/>
</dbReference>
<dbReference type="PANTHER" id="PTHR12307:SF53">
    <property type="entry name" value="PROTEIN PHOSPHATASE 1 REGULATORY SUBUNIT"/>
    <property type="match status" value="1"/>
</dbReference>
<dbReference type="AlphaFoldDB" id="A0AAV4XPC9"/>